<dbReference type="GeneID" id="43642761"/>
<proteinExistence type="predicted"/>
<dbReference type="RefSeq" id="XP_031918973.1">
    <property type="nucleotide sequence ID" value="XM_032058551.1"/>
</dbReference>
<name>A0A5N6T9F2_ASPPS</name>
<evidence type="ECO:0000313" key="2">
    <source>
        <dbReference type="EMBL" id="KAE8142910.1"/>
    </source>
</evidence>
<accession>A0A5N6T9F2</accession>
<dbReference type="EMBL" id="ML743553">
    <property type="protein sequence ID" value="KAE8142910.1"/>
    <property type="molecule type" value="Genomic_DNA"/>
</dbReference>
<keyword evidence="3" id="KW-1185">Reference proteome</keyword>
<feature type="domain" description="Acyclic terpene utilisation N-terminal" evidence="1">
    <location>
        <begin position="52"/>
        <end position="179"/>
    </location>
</feature>
<evidence type="ECO:0000313" key="3">
    <source>
        <dbReference type="Proteomes" id="UP000325672"/>
    </source>
</evidence>
<dbReference type="InterPro" id="IPR010839">
    <property type="entry name" value="AtuA_N"/>
</dbReference>
<feature type="domain" description="Acyclic terpene utilisation N-terminal" evidence="1">
    <location>
        <begin position="181"/>
        <end position="304"/>
    </location>
</feature>
<gene>
    <name evidence="2" type="ORF">BDV38DRAFT_277723</name>
</gene>
<dbReference type="Pfam" id="PF07287">
    <property type="entry name" value="AtuA"/>
    <property type="match status" value="2"/>
</dbReference>
<sequence>MVAWADGDNVIAEFQVTQKAGAAEQFPHLEIDGQDPSAVENRECRSPNTVDICGRCCDASPVIDLASWWHGWSDMDYDQLAGSVIAGHLTECGPYTTEGKYCGFKSIPSLVRVGYPKAEVYDDSSSVITIHPGSNRAVTVDTVKAQLVYEMQGPKYLNLDVVAHLDDIRIKEDATYRVLFGGYQAEMCTFAVELHIKEKVELQRKQILNCLDQSRFSTIAIDAYRSVPKHPKSQKKTTVRIGHFVQEPSKEAIGHLTGVIMFCNMQGYGGFRPNMSLCTLAPKPYIRYFPVRFQQSALKVQAHVEGQPPNEVEPVPKHALFAGQSSHETTDPADLQSLGPTRRAPLGSIILAQPGDMGGTASVALWKLLGDGYQPEYHVKCFALPHLHAVDFVTYGILQEGVSNSSIIDGFAKWFGEFVRVR</sequence>
<dbReference type="AlphaFoldDB" id="A0A5N6T9F2"/>
<dbReference type="PANTHER" id="PTHR47585:SF1">
    <property type="entry name" value="DUF1446 DOMAIN-CONTAINING PROTEIN"/>
    <property type="match status" value="1"/>
</dbReference>
<dbReference type="PANTHER" id="PTHR47585">
    <property type="match status" value="1"/>
</dbReference>
<protein>
    <recommendedName>
        <fullName evidence="1">Acyclic terpene utilisation N-terminal domain-containing protein</fullName>
    </recommendedName>
</protein>
<evidence type="ECO:0000259" key="1">
    <source>
        <dbReference type="Pfam" id="PF07287"/>
    </source>
</evidence>
<dbReference type="Proteomes" id="UP000325672">
    <property type="component" value="Unassembled WGS sequence"/>
</dbReference>
<dbReference type="OrthoDB" id="10265871at2759"/>
<reference evidence="2 3" key="1">
    <citation type="submission" date="2019-04" db="EMBL/GenBank/DDBJ databases">
        <title>Friends and foes A comparative genomics study of 23 Aspergillus species from section Flavi.</title>
        <authorList>
            <consortium name="DOE Joint Genome Institute"/>
            <person name="Kjaerbolling I."/>
            <person name="Vesth T."/>
            <person name="Frisvad J.C."/>
            <person name="Nybo J.L."/>
            <person name="Theobald S."/>
            <person name="Kildgaard S."/>
            <person name="Isbrandt T."/>
            <person name="Kuo A."/>
            <person name="Sato A."/>
            <person name="Lyhne E.K."/>
            <person name="Kogle M.E."/>
            <person name="Wiebenga A."/>
            <person name="Kun R.S."/>
            <person name="Lubbers R.J."/>
            <person name="Makela M.R."/>
            <person name="Barry K."/>
            <person name="Chovatia M."/>
            <person name="Clum A."/>
            <person name="Daum C."/>
            <person name="Haridas S."/>
            <person name="He G."/>
            <person name="LaButti K."/>
            <person name="Lipzen A."/>
            <person name="Mondo S."/>
            <person name="Riley R."/>
            <person name="Salamov A."/>
            <person name="Simmons B.A."/>
            <person name="Magnuson J.K."/>
            <person name="Henrissat B."/>
            <person name="Mortensen U.H."/>
            <person name="Larsen T.O."/>
            <person name="Devries R.P."/>
            <person name="Grigoriev I.V."/>
            <person name="Machida M."/>
            <person name="Baker S.E."/>
            <person name="Andersen M.R."/>
        </authorList>
    </citation>
    <scope>NUCLEOTIDE SEQUENCE [LARGE SCALE GENOMIC DNA]</scope>
    <source>
        <strain evidence="2 3">CBS 117625</strain>
    </source>
</reference>
<organism evidence="2 3">
    <name type="scientific">Aspergillus pseudotamarii</name>
    <dbReference type="NCBI Taxonomy" id="132259"/>
    <lineage>
        <taxon>Eukaryota</taxon>
        <taxon>Fungi</taxon>
        <taxon>Dikarya</taxon>
        <taxon>Ascomycota</taxon>
        <taxon>Pezizomycotina</taxon>
        <taxon>Eurotiomycetes</taxon>
        <taxon>Eurotiomycetidae</taxon>
        <taxon>Eurotiales</taxon>
        <taxon>Aspergillaceae</taxon>
        <taxon>Aspergillus</taxon>
        <taxon>Aspergillus subgen. Circumdati</taxon>
    </lineage>
</organism>